<dbReference type="RefSeq" id="WP_025332737.1">
    <property type="nucleotide sequence ID" value="NZ_CP004078.1"/>
</dbReference>
<dbReference type="EMBL" id="CP004078">
    <property type="protein sequence ID" value="AHV95129.1"/>
    <property type="molecule type" value="Genomic_DNA"/>
</dbReference>
<feature type="transmembrane region" description="Helical" evidence="1">
    <location>
        <begin position="74"/>
        <end position="92"/>
    </location>
</feature>
<keyword evidence="3" id="KW-1185">Reference proteome</keyword>
<feature type="transmembrane region" description="Helical" evidence="1">
    <location>
        <begin position="99"/>
        <end position="119"/>
    </location>
</feature>
<keyword evidence="1" id="KW-0812">Transmembrane</keyword>
<organism evidence="2 3">
    <name type="scientific">Paenibacillus sabinae T27</name>
    <dbReference type="NCBI Taxonomy" id="1268072"/>
    <lineage>
        <taxon>Bacteria</taxon>
        <taxon>Bacillati</taxon>
        <taxon>Bacillota</taxon>
        <taxon>Bacilli</taxon>
        <taxon>Bacillales</taxon>
        <taxon>Paenibacillaceae</taxon>
        <taxon>Paenibacillus</taxon>
    </lineage>
</organism>
<evidence type="ECO:0000313" key="2">
    <source>
        <dbReference type="EMBL" id="AHV95129.1"/>
    </source>
</evidence>
<keyword evidence="1" id="KW-0472">Membrane</keyword>
<keyword evidence="1" id="KW-1133">Transmembrane helix</keyword>
<dbReference type="Proteomes" id="UP000019772">
    <property type="component" value="Chromosome"/>
</dbReference>
<evidence type="ECO:0000256" key="1">
    <source>
        <dbReference type="SAM" id="Phobius"/>
    </source>
</evidence>
<evidence type="ECO:0000313" key="3">
    <source>
        <dbReference type="Proteomes" id="UP000019772"/>
    </source>
</evidence>
<gene>
    <name evidence="2" type="ORF">PSAB_00945</name>
</gene>
<accession>X4ZTC7</accession>
<dbReference type="PATRIC" id="fig|1268072.3.peg.200"/>
<protein>
    <submittedName>
        <fullName evidence="2">Uncharacterized protein</fullName>
    </submittedName>
</protein>
<feature type="transmembrane region" description="Helical" evidence="1">
    <location>
        <begin position="6"/>
        <end position="28"/>
    </location>
</feature>
<dbReference type="OrthoDB" id="2612066at2"/>
<dbReference type="STRING" id="1268072.PSAB_00945"/>
<name>X4ZTC7_9BACL</name>
<dbReference type="AlphaFoldDB" id="X4ZTC7"/>
<sequence length="150" mass="17236">MNDFWGFSWEGLVVFVLVMVPNLFYFWLPKSNVEGRAASHHWLLDVIEHASQAVFVLLLVFWGSHHDSPMLSPYTLGMAVFLFVYYLLWILYFRGCKILTVLLGMAATPVAYFILAEIWLHKGPAIVPTAIFGVTHIVITYIDYRSLHKS</sequence>
<feature type="transmembrane region" description="Helical" evidence="1">
    <location>
        <begin position="125"/>
        <end position="144"/>
    </location>
</feature>
<reference evidence="2 3" key="1">
    <citation type="journal article" date="2014" name="PLoS Genet.">
        <title>Comparative Genomic Analysis of N2-Fixing and Non-N2-Fixing Paenibacillus spp.: Organization, Evolution and Expression of the Nitrogen Fixation Genes.</title>
        <authorList>
            <person name="Xie J.B."/>
            <person name="Du Z."/>
            <person name="Bai L."/>
            <person name="Tian C."/>
            <person name="Zhang Y."/>
            <person name="Xie J.Y."/>
            <person name="Wang T."/>
            <person name="Liu X."/>
            <person name="Chen X."/>
            <person name="Cheng Q."/>
            <person name="Chen S."/>
            <person name="Li J."/>
        </authorList>
    </citation>
    <scope>NUCLEOTIDE SEQUENCE [LARGE SCALE GENOMIC DNA]</scope>
    <source>
        <strain evidence="2 3">T27</strain>
    </source>
</reference>
<proteinExistence type="predicted"/>
<dbReference type="eggNOG" id="ENOG50317TR">
    <property type="taxonomic scope" value="Bacteria"/>
</dbReference>
<dbReference type="HOGENOM" id="CLU_145341_0_0_9"/>
<dbReference type="KEGG" id="psab:PSAB_00945"/>